<dbReference type="SUPFAM" id="SSF54001">
    <property type="entry name" value="Cysteine proteinases"/>
    <property type="match status" value="1"/>
</dbReference>
<dbReference type="InterPro" id="IPR000668">
    <property type="entry name" value="Peptidase_C1A_C"/>
</dbReference>
<evidence type="ECO:0000259" key="1">
    <source>
        <dbReference type="Pfam" id="PF00112"/>
    </source>
</evidence>
<dbReference type="Pfam" id="PF00112">
    <property type="entry name" value="Peptidase_C1"/>
    <property type="match status" value="1"/>
</dbReference>
<dbReference type="AlphaFoldDB" id="A0A1Y5Y8H3"/>
<feature type="domain" description="Peptidase C1A papain C-terminal" evidence="1">
    <location>
        <begin position="76"/>
        <end position="114"/>
    </location>
</feature>
<reference evidence="2 3" key="1">
    <citation type="submission" date="2017-04" db="EMBL/GenBank/DDBJ databases">
        <authorList>
            <person name="Afonso C.L."/>
            <person name="Miller P.J."/>
            <person name="Scott M.A."/>
            <person name="Spackman E."/>
            <person name="Goraichik I."/>
            <person name="Dimitrov K.M."/>
            <person name="Suarez D.L."/>
            <person name="Swayne D.E."/>
        </authorList>
    </citation>
    <scope>NUCLEOTIDE SEQUENCE [LARGE SCALE GENOMIC DNA]</scope>
    <source>
        <strain evidence="2 3">DSM 43828</strain>
    </source>
</reference>
<dbReference type="GO" id="GO:0006508">
    <property type="term" value="P:proteolysis"/>
    <property type="evidence" value="ECO:0007669"/>
    <property type="project" value="InterPro"/>
</dbReference>
<dbReference type="PROSITE" id="PS00139">
    <property type="entry name" value="THIOL_PROTEASE_CYS"/>
    <property type="match status" value="1"/>
</dbReference>
<sequence length="524" mass="57510">MAVNRRNALRLGVVAGAAATGLVNSGAAAVAQRHVLLDAAEHKLAVDRANTAAELNNLVQVPELATPDTHTLAHNQTSFKNQGGRGTCYAFAACAAVEAAYKRKYGLELDLSEQFAFHVNKAGELYPDYMTTPVRHENNSSYWGDQGSCDLIDKLARAAIPTESWAPYLDSGPMESLRLANPACGALTWEATQEEVDAFEFLEGHVPLRSRHNAKYRVTKFAALPGNPTPSQIEAVIASGYEVVADIPRHCILVVGYDRTKRVYYVKNSWGEGRLIEVSYDSTDWRLLSGRYVIDVENPNAAPQMDAFWVGRWLMDHDGWRGELVIRRTTDYRSGQGQPTKLGNYYRDGQRYDVNGVTAQNGQALNFWIADTTARVQPGAKRGQEFWAYAYGGDPSQAAGLTTWSGIPFGVSLSRSALPGRPTQGFTANDWIGTWAMNHDGWPGTLRITSVQPFVATYTRPSGENLQVSGGVDGAHSHVLRVRIRFSGDNLQPFQLHAHTFGKDVFSGTTQWAGLTFGAKGRRV</sequence>
<dbReference type="PROSITE" id="PS51318">
    <property type="entry name" value="TAT"/>
    <property type="match status" value="1"/>
</dbReference>
<dbReference type="Proteomes" id="UP000192674">
    <property type="component" value="Unassembled WGS sequence"/>
</dbReference>
<dbReference type="OrthoDB" id="3648721at2"/>
<accession>A0A1Y5Y8H3</accession>
<dbReference type="EMBL" id="FWXV01000012">
    <property type="protein sequence ID" value="SMD25643.1"/>
    <property type="molecule type" value="Genomic_DNA"/>
</dbReference>
<protein>
    <recommendedName>
        <fullName evidence="1">Peptidase C1A papain C-terminal domain-containing protein</fullName>
    </recommendedName>
</protein>
<dbReference type="InterPro" id="IPR006311">
    <property type="entry name" value="TAT_signal"/>
</dbReference>
<gene>
    <name evidence="2" type="ORF">SAMN05661093_09230</name>
</gene>
<evidence type="ECO:0000313" key="3">
    <source>
        <dbReference type="Proteomes" id="UP000192674"/>
    </source>
</evidence>
<name>A0A1Y5Y8H3_KIBAR</name>
<proteinExistence type="predicted"/>
<evidence type="ECO:0000313" key="2">
    <source>
        <dbReference type="EMBL" id="SMD25643.1"/>
    </source>
</evidence>
<dbReference type="Gene3D" id="3.90.70.10">
    <property type="entry name" value="Cysteine proteinases"/>
    <property type="match status" value="1"/>
</dbReference>
<keyword evidence="3" id="KW-1185">Reference proteome</keyword>
<dbReference type="InterPro" id="IPR000169">
    <property type="entry name" value="Pept_cys_AS"/>
</dbReference>
<dbReference type="InterPro" id="IPR038765">
    <property type="entry name" value="Papain-like_cys_pep_sf"/>
</dbReference>
<dbReference type="RefSeq" id="WP_084433530.1">
    <property type="nucleotide sequence ID" value="NZ_FWXV01000012.1"/>
</dbReference>
<dbReference type="GO" id="GO:0008234">
    <property type="term" value="F:cysteine-type peptidase activity"/>
    <property type="evidence" value="ECO:0007669"/>
    <property type="project" value="InterPro"/>
</dbReference>
<organism evidence="2 3">
    <name type="scientific">Kibdelosporangium aridum</name>
    <dbReference type="NCBI Taxonomy" id="2030"/>
    <lineage>
        <taxon>Bacteria</taxon>
        <taxon>Bacillati</taxon>
        <taxon>Actinomycetota</taxon>
        <taxon>Actinomycetes</taxon>
        <taxon>Pseudonocardiales</taxon>
        <taxon>Pseudonocardiaceae</taxon>
        <taxon>Kibdelosporangium</taxon>
    </lineage>
</organism>